<evidence type="ECO:0000256" key="1">
    <source>
        <dbReference type="SAM" id="MobiDB-lite"/>
    </source>
</evidence>
<proteinExistence type="predicted"/>
<feature type="compositionally biased region" description="Basic and acidic residues" evidence="1">
    <location>
        <begin position="67"/>
        <end position="78"/>
    </location>
</feature>
<evidence type="ECO:0000313" key="3">
    <source>
        <dbReference type="Proteomes" id="UP000287972"/>
    </source>
</evidence>
<sequence>MHLPGEGLFFLSDPTFNQRGDLLATLTWNGTLAAAAANDSTVPTVFHTVALEDLQSGLSEVDELEAETQHRVDQEAIRTGEAAKGNQEVAS</sequence>
<gene>
    <name evidence="2" type="ORF">CEP51_008453</name>
</gene>
<feature type="region of interest" description="Disordered" evidence="1">
    <location>
        <begin position="65"/>
        <end position="91"/>
    </location>
</feature>
<reference evidence="2 3" key="1">
    <citation type="submission" date="2017-06" db="EMBL/GenBank/DDBJ databases">
        <title>Comparative genomic analysis of Ambrosia Fusariam Clade fungi.</title>
        <authorList>
            <person name="Stajich J.E."/>
            <person name="Carrillo J."/>
            <person name="Kijimoto T."/>
            <person name="Eskalen A."/>
            <person name="O'Donnell K."/>
            <person name="Kasson M."/>
        </authorList>
    </citation>
    <scope>NUCLEOTIDE SEQUENCE [LARGE SCALE GENOMIC DNA]</scope>
    <source>
        <strain evidence="2 3">NRRL62606</strain>
    </source>
</reference>
<dbReference type="Proteomes" id="UP000287972">
    <property type="component" value="Unassembled WGS sequence"/>
</dbReference>
<comment type="caution">
    <text evidence="2">The sequence shown here is derived from an EMBL/GenBank/DDBJ whole genome shotgun (WGS) entry which is preliminary data.</text>
</comment>
<keyword evidence="3" id="KW-1185">Reference proteome</keyword>
<protein>
    <submittedName>
        <fullName evidence="2">Uncharacterized protein</fullName>
    </submittedName>
</protein>
<dbReference type="AlphaFoldDB" id="A0A428RKU9"/>
<organism evidence="2 3">
    <name type="scientific">Fusarium floridanum</name>
    <dbReference type="NCBI Taxonomy" id="1325733"/>
    <lineage>
        <taxon>Eukaryota</taxon>
        <taxon>Fungi</taxon>
        <taxon>Dikarya</taxon>
        <taxon>Ascomycota</taxon>
        <taxon>Pezizomycotina</taxon>
        <taxon>Sordariomycetes</taxon>
        <taxon>Hypocreomycetidae</taxon>
        <taxon>Hypocreales</taxon>
        <taxon>Nectriaceae</taxon>
        <taxon>Fusarium</taxon>
        <taxon>Fusarium solani species complex</taxon>
    </lineage>
</organism>
<evidence type="ECO:0000313" key="2">
    <source>
        <dbReference type="EMBL" id="RSL78149.1"/>
    </source>
</evidence>
<dbReference type="EMBL" id="NKCL01000219">
    <property type="protein sequence ID" value="RSL78149.1"/>
    <property type="molecule type" value="Genomic_DNA"/>
</dbReference>
<accession>A0A428RKU9</accession>
<name>A0A428RKU9_9HYPO</name>